<dbReference type="PANTHER" id="PTHR24416">
    <property type="entry name" value="TYROSINE-PROTEIN KINASE RECEPTOR"/>
    <property type="match status" value="1"/>
</dbReference>
<dbReference type="InterPro" id="IPR000719">
    <property type="entry name" value="Prot_kinase_dom"/>
</dbReference>
<sequence length="666" mass="73125">MDQSRSSLLFKFLLVHSNQEDHFVSDPNVPIRSIFERSVVGSEFIWRDPTVQLFCSLQSNSSKSHIYLTDNTMATTGSTFSSSPTTTKPPTSSSSSTSSVYSSTTSASSTTSPPSSSPISDSQAGQRMQVIAATNKTVSADAVYSVMAQLFSNKTSSNPISITAPSLSLTAYDFTRSTTVVQIQTNSKDKTNGATAAISLSLLNALSSDRASSGQPAPAVIVFMQFRYHSGGFAAAAPSNLSAGVYGYPIVMPTENIRSIDELMAVGCLFYNETIDSWRNDGCDTERNVTSFEVTCLCDHLTNFTVGSPPIASGTVVDGLNSKSASPSPTFTIPIIIGDLFLDHTTCIDIVSGIVAGVIVLAVVVEMNEISLDTVDATTFVTLGEKLGEGRYSIVYRGLQSGITHVAVKKMSREGDKRRIHNEVSVLKSLHHPNVVQYLSHYNDHGGDVWILFELMEHNLSDVLHVMSGQIDLSPRDLYNIMLQIARALSYLESAGIIHTNLSAKNVLIKGEIAKLSGFGDAVRTKSKEETERLEEDAPEVISRREYSFASDIWSFGVLFWEVMNDGQIPYNRMGDQEMRDYVMNGGRLVSKGEEPHVLIMQRCWNEDPKERIASKDIVDELQMHCPDRSWSKRFINKKSQLDLKLAESDNIYHYSPHTKTSEAQV</sequence>
<dbReference type="InterPro" id="IPR057244">
    <property type="entry name" value="GAIN_B"/>
</dbReference>
<dbReference type="GO" id="GO:0004714">
    <property type="term" value="F:transmembrane receptor protein tyrosine kinase activity"/>
    <property type="evidence" value="ECO:0007669"/>
    <property type="project" value="TreeGrafter"/>
</dbReference>
<keyword evidence="3" id="KW-1133">Transmembrane helix</keyword>
<dbReference type="InterPro" id="IPR050122">
    <property type="entry name" value="RTK"/>
</dbReference>
<dbReference type="PANTHER" id="PTHR24416:SF617">
    <property type="entry name" value="RET ONCOGENE, ISOFORM A"/>
    <property type="match status" value="1"/>
</dbReference>
<feature type="binding site" evidence="6">
    <location>
        <position position="410"/>
    </location>
    <ligand>
        <name>ATP</name>
        <dbReference type="ChEBI" id="CHEBI:30616"/>
    </ligand>
</feature>
<evidence type="ECO:0000313" key="11">
    <source>
        <dbReference type="Proteomes" id="UP000241769"/>
    </source>
</evidence>
<dbReference type="SUPFAM" id="SSF56112">
    <property type="entry name" value="Protein kinase-like (PK-like)"/>
    <property type="match status" value="1"/>
</dbReference>
<organism evidence="10 11">
    <name type="scientific">Planoprotostelium fungivorum</name>
    <dbReference type="NCBI Taxonomy" id="1890364"/>
    <lineage>
        <taxon>Eukaryota</taxon>
        <taxon>Amoebozoa</taxon>
        <taxon>Evosea</taxon>
        <taxon>Variosea</taxon>
        <taxon>Cavosteliida</taxon>
        <taxon>Cavosteliaceae</taxon>
        <taxon>Planoprotostelium</taxon>
    </lineage>
</organism>
<dbReference type="InterPro" id="IPR017441">
    <property type="entry name" value="Protein_kinase_ATP_BS"/>
</dbReference>
<evidence type="ECO:0000313" key="10">
    <source>
        <dbReference type="EMBL" id="PRP75377.1"/>
    </source>
</evidence>
<keyword evidence="6" id="KW-0547">Nucleotide-binding</keyword>
<dbReference type="AlphaFoldDB" id="A0A2P6MUL3"/>
<evidence type="ECO:0000256" key="5">
    <source>
        <dbReference type="ARBA" id="ARBA00023157"/>
    </source>
</evidence>
<evidence type="ECO:0000256" key="2">
    <source>
        <dbReference type="ARBA" id="ARBA00022692"/>
    </source>
</evidence>
<dbReference type="OrthoDB" id="346907at2759"/>
<dbReference type="STRING" id="1890364.A0A2P6MUL3"/>
<evidence type="ECO:0000256" key="6">
    <source>
        <dbReference type="PROSITE-ProRule" id="PRU10141"/>
    </source>
</evidence>
<dbReference type="SMART" id="SM00303">
    <property type="entry name" value="GPS"/>
    <property type="match status" value="1"/>
</dbReference>
<dbReference type="InParanoid" id="A0A2P6MUL3"/>
<keyword evidence="2" id="KW-0812">Transmembrane</keyword>
<dbReference type="PROSITE" id="PS50011">
    <property type="entry name" value="PROTEIN_KINASE_DOM"/>
    <property type="match status" value="1"/>
</dbReference>
<name>A0A2P6MUL3_9EUKA</name>
<dbReference type="GO" id="GO:0005524">
    <property type="term" value="F:ATP binding"/>
    <property type="evidence" value="ECO:0007669"/>
    <property type="project" value="UniProtKB-UniRule"/>
</dbReference>
<dbReference type="Proteomes" id="UP000241769">
    <property type="component" value="Unassembled WGS sequence"/>
</dbReference>
<dbReference type="GO" id="GO:0043235">
    <property type="term" value="C:receptor complex"/>
    <property type="evidence" value="ECO:0007669"/>
    <property type="project" value="TreeGrafter"/>
</dbReference>
<evidence type="ECO:0000259" key="9">
    <source>
        <dbReference type="PROSITE" id="PS50221"/>
    </source>
</evidence>
<evidence type="ECO:0000256" key="4">
    <source>
        <dbReference type="ARBA" id="ARBA00023136"/>
    </source>
</evidence>
<dbReference type="PROSITE" id="PS00107">
    <property type="entry name" value="PROTEIN_KINASE_ATP"/>
    <property type="match status" value="1"/>
</dbReference>
<keyword evidence="11" id="KW-1185">Reference proteome</keyword>
<feature type="domain" description="GAIN-B" evidence="9">
    <location>
        <begin position="165"/>
        <end position="314"/>
    </location>
</feature>
<dbReference type="InterPro" id="IPR000203">
    <property type="entry name" value="GPS"/>
</dbReference>
<evidence type="ECO:0000256" key="3">
    <source>
        <dbReference type="ARBA" id="ARBA00022989"/>
    </source>
</evidence>
<feature type="region of interest" description="Disordered" evidence="7">
    <location>
        <begin position="77"/>
        <end position="126"/>
    </location>
</feature>
<dbReference type="GO" id="GO:0005886">
    <property type="term" value="C:plasma membrane"/>
    <property type="evidence" value="ECO:0007669"/>
    <property type="project" value="TreeGrafter"/>
</dbReference>
<evidence type="ECO:0000259" key="8">
    <source>
        <dbReference type="PROSITE" id="PS50011"/>
    </source>
</evidence>
<dbReference type="Gene3D" id="1.10.510.10">
    <property type="entry name" value="Transferase(Phosphotransferase) domain 1"/>
    <property type="match status" value="1"/>
</dbReference>
<dbReference type="InterPro" id="IPR011009">
    <property type="entry name" value="Kinase-like_dom_sf"/>
</dbReference>
<feature type="compositionally biased region" description="Low complexity" evidence="7">
    <location>
        <begin position="77"/>
        <end position="122"/>
    </location>
</feature>
<dbReference type="InterPro" id="IPR001245">
    <property type="entry name" value="Ser-Thr/Tyr_kinase_cat_dom"/>
</dbReference>
<feature type="domain" description="Protein kinase" evidence="8">
    <location>
        <begin position="381"/>
        <end position="624"/>
    </location>
</feature>
<comment type="subcellular location">
    <subcellularLocation>
        <location evidence="1">Membrane</location>
        <topology evidence="1">Single-pass membrane protein</topology>
    </subcellularLocation>
</comment>
<keyword evidence="6" id="KW-0067">ATP-binding</keyword>
<keyword evidence="4" id="KW-0472">Membrane</keyword>
<dbReference type="GO" id="GO:0007169">
    <property type="term" value="P:cell surface receptor protein tyrosine kinase signaling pathway"/>
    <property type="evidence" value="ECO:0007669"/>
    <property type="project" value="TreeGrafter"/>
</dbReference>
<dbReference type="Pfam" id="PF07714">
    <property type="entry name" value="PK_Tyr_Ser-Thr"/>
    <property type="match status" value="1"/>
</dbReference>
<gene>
    <name evidence="10" type="ORF">PROFUN_15789</name>
</gene>
<evidence type="ECO:0000256" key="1">
    <source>
        <dbReference type="ARBA" id="ARBA00004167"/>
    </source>
</evidence>
<keyword evidence="5" id="KW-1015">Disulfide bond</keyword>
<dbReference type="EMBL" id="MDYQ01000393">
    <property type="protein sequence ID" value="PRP75377.1"/>
    <property type="molecule type" value="Genomic_DNA"/>
</dbReference>
<accession>A0A2P6MUL3</accession>
<evidence type="ECO:0000256" key="7">
    <source>
        <dbReference type="SAM" id="MobiDB-lite"/>
    </source>
</evidence>
<dbReference type="Pfam" id="PF01825">
    <property type="entry name" value="GPS"/>
    <property type="match status" value="1"/>
</dbReference>
<dbReference type="PROSITE" id="PS50221">
    <property type="entry name" value="GAIN_B"/>
    <property type="match status" value="1"/>
</dbReference>
<protein>
    <submittedName>
        <fullName evidence="10">Src protein</fullName>
    </submittedName>
</protein>
<comment type="caution">
    <text evidence="10">The sequence shown here is derived from an EMBL/GenBank/DDBJ whole genome shotgun (WGS) entry which is preliminary data.</text>
</comment>
<reference evidence="10 11" key="1">
    <citation type="journal article" date="2018" name="Genome Biol. Evol.">
        <title>Multiple Roots of Fruiting Body Formation in Amoebozoa.</title>
        <authorList>
            <person name="Hillmann F."/>
            <person name="Forbes G."/>
            <person name="Novohradska S."/>
            <person name="Ferling I."/>
            <person name="Riege K."/>
            <person name="Groth M."/>
            <person name="Westermann M."/>
            <person name="Marz M."/>
            <person name="Spaller T."/>
            <person name="Winckler T."/>
            <person name="Schaap P."/>
            <person name="Glockner G."/>
        </authorList>
    </citation>
    <scope>NUCLEOTIDE SEQUENCE [LARGE SCALE GENOMIC DNA]</scope>
    <source>
        <strain evidence="10 11">Jena</strain>
    </source>
</reference>
<proteinExistence type="predicted"/>